<keyword evidence="1" id="KW-0175">Coiled coil</keyword>
<keyword evidence="3" id="KW-1185">Reference proteome</keyword>
<dbReference type="Proteomes" id="UP001497623">
    <property type="component" value="Unassembled WGS sequence"/>
</dbReference>
<comment type="caution">
    <text evidence="2">The sequence shown here is derived from an EMBL/GenBank/DDBJ whole genome shotgun (WGS) entry which is preliminary data.</text>
</comment>
<feature type="non-terminal residue" evidence="2">
    <location>
        <position position="216"/>
    </location>
</feature>
<sequence length="216" mass="24307">MQVFISLCILTRSIYTECIRELPLDLATGQGSREIIIQDDMEDCESVIEIKNQDCFGQIYIELEVESRIEQLKTSVSELKTRLQVLNQLNYAFSITSNFLSDFSPDERVSESSSNSKDPVPIQPSTAAVDDLLLCVSEAREAMAAEVATQQIQLKMAYLKRAVNKVQVEEGERLNGLRGSSDASKVLDIQSNLNEATEELRAERVRIENEVEILKE</sequence>
<reference evidence="2 3" key="1">
    <citation type="submission" date="2024-05" db="EMBL/GenBank/DDBJ databases">
        <authorList>
            <person name="Wallberg A."/>
        </authorList>
    </citation>
    <scope>NUCLEOTIDE SEQUENCE [LARGE SCALE GENOMIC DNA]</scope>
</reference>
<name>A0AAV2QT49_MEGNR</name>
<evidence type="ECO:0000256" key="1">
    <source>
        <dbReference type="SAM" id="Coils"/>
    </source>
</evidence>
<feature type="coiled-coil region" evidence="1">
    <location>
        <begin position="186"/>
        <end position="213"/>
    </location>
</feature>
<proteinExistence type="predicted"/>
<dbReference type="EMBL" id="CAXKWB010009702">
    <property type="protein sequence ID" value="CAL4095764.1"/>
    <property type="molecule type" value="Genomic_DNA"/>
</dbReference>
<protein>
    <submittedName>
        <fullName evidence="2">Uncharacterized protein</fullName>
    </submittedName>
</protein>
<evidence type="ECO:0000313" key="2">
    <source>
        <dbReference type="EMBL" id="CAL4095764.1"/>
    </source>
</evidence>
<accession>A0AAV2QT49</accession>
<organism evidence="2 3">
    <name type="scientific">Meganyctiphanes norvegica</name>
    <name type="common">Northern krill</name>
    <name type="synonym">Thysanopoda norvegica</name>
    <dbReference type="NCBI Taxonomy" id="48144"/>
    <lineage>
        <taxon>Eukaryota</taxon>
        <taxon>Metazoa</taxon>
        <taxon>Ecdysozoa</taxon>
        <taxon>Arthropoda</taxon>
        <taxon>Crustacea</taxon>
        <taxon>Multicrustacea</taxon>
        <taxon>Malacostraca</taxon>
        <taxon>Eumalacostraca</taxon>
        <taxon>Eucarida</taxon>
        <taxon>Euphausiacea</taxon>
        <taxon>Euphausiidae</taxon>
        <taxon>Meganyctiphanes</taxon>
    </lineage>
</organism>
<evidence type="ECO:0000313" key="3">
    <source>
        <dbReference type="Proteomes" id="UP001497623"/>
    </source>
</evidence>
<gene>
    <name evidence="2" type="ORF">MNOR_LOCUS15483</name>
</gene>
<dbReference type="AlphaFoldDB" id="A0AAV2QT49"/>